<dbReference type="AlphaFoldDB" id="A0A1V2ET61"/>
<proteinExistence type="predicted"/>
<feature type="transmembrane region" description="Helical" evidence="1">
    <location>
        <begin position="12"/>
        <end position="33"/>
    </location>
</feature>
<evidence type="ECO:0000313" key="3">
    <source>
        <dbReference type="Proteomes" id="UP000188729"/>
    </source>
</evidence>
<sequence length="142" mass="14836">MQPLRSALLKQPLLAAAILLAALLLRMFVPAGFMPMVENGRLTLVVCTGYGPAPMPAASEQAHAMPGMQHHQPAQHDPAQHQAQNPCAFADLALPAIGGADPVQLAAALLFIVTLALFGRSTAPPAATRHLRPPLRGPPLPA</sequence>
<keyword evidence="1" id="KW-0472">Membrane</keyword>
<feature type="transmembrane region" description="Helical" evidence="1">
    <location>
        <begin position="103"/>
        <end position="123"/>
    </location>
</feature>
<organism evidence="2 3">
    <name type="scientific">Sphingomonas jeddahensis</name>
    <dbReference type="NCBI Taxonomy" id="1915074"/>
    <lineage>
        <taxon>Bacteria</taxon>
        <taxon>Pseudomonadati</taxon>
        <taxon>Pseudomonadota</taxon>
        <taxon>Alphaproteobacteria</taxon>
        <taxon>Sphingomonadales</taxon>
        <taxon>Sphingomonadaceae</taxon>
        <taxon>Sphingomonas</taxon>
    </lineage>
</organism>
<dbReference type="RefSeq" id="WP_076745216.1">
    <property type="nucleotide sequence ID" value="NZ_MPSB01000012.1"/>
</dbReference>
<name>A0A1V2ET61_9SPHN</name>
<keyword evidence="3" id="KW-1185">Reference proteome</keyword>
<accession>A0A1V2ET61</accession>
<keyword evidence="1" id="KW-1133">Transmembrane helix</keyword>
<evidence type="ECO:0000313" key="2">
    <source>
        <dbReference type="EMBL" id="ONF95349.1"/>
    </source>
</evidence>
<reference evidence="2 3" key="1">
    <citation type="submission" date="2016-11" db="EMBL/GenBank/DDBJ databases">
        <title>Genome sequence of Sphingomonas jeddahensis G39.</title>
        <authorList>
            <person name="Poehlein A."/>
            <person name="Wuebbeler J.H."/>
            <person name="Steinbuechel A."/>
            <person name="Daniel R."/>
        </authorList>
    </citation>
    <scope>NUCLEOTIDE SEQUENCE [LARGE SCALE GENOMIC DNA]</scope>
    <source>
        <strain evidence="2 3">G39</strain>
    </source>
</reference>
<gene>
    <name evidence="2" type="ORF">SPHI_24410</name>
</gene>
<evidence type="ECO:0000256" key="1">
    <source>
        <dbReference type="SAM" id="Phobius"/>
    </source>
</evidence>
<dbReference type="OrthoDB" id="7583320at2"/>
<protein>
    <recommendedName>
        <fullName evidence="4">DUF2946 domain-containing protein</fullName>
    </recommendedName>
</protein>
<comment type="caution">
    <text evidence="2">The sequence shown here is derived from an EMBL/GenBank/DDBJ whole genome shotgun (WGS) entry which is preliminary data.</text>
</comment>
<evidence type="ECO:0008006" key="4">
    <source>
        <dbReference type="Google" id="ProtNLM"/>
    </source>
</evidence>
<dbReference type="EMBL" id="MPSB01000012">
    <property type="protein sequence ID" value="ONF95349.1"/>
    <property type="molecule type" value="Genomic_DNA"/>
</dbReference>
<keyword evidence="1" id="KW-0812">Transmembrane</keyword>
<dbReference type="Proteomes" id="UP000188729">
    <property type="component" value="Unassembled WGS sequence"/>
</dbReference>
<dbReference type="STRING" id="1915074.SPHI_24410"/>